<keyword evidence="2" id="KW-1185">Reference proteome</keyword>
<name>A0ABT6WBC4_9ACTN</name>
<evidence type="ECO:0000313" key="2">
    <source>
        <dbReference type="Proteomes" id="UP001241758"/>
    </source>
</evidence>
<dbReference type="RefSeq" id="WP_282756189.1">
    <property type="nucleotide sequence ID" value="NZ_JASCTH010000001.1"/>
</dbReference>
<accession>A0ABT6WBC4</accession>
<proteinExistence type="predicted"/>
<comment type="caution">
    <text evidence="1">The sequence shown here is derived from an EMBL/GenBank/DDBJ whole genome shotgun (WGS) entry which is preliminary data.</text>
</comment>
<gene>
    <name evidence="1" type="ORF">QLQ12_00230</name>
</gene>
<evidence type="ECO:0000313" key="1">
    <source>
        <dbReference type="EMBL" id="MDI6097033.1"/>
    </source>
</evidence>
<dbReference type="EMBL" id="JASCTH010000001">
    <property type="protein sequence ID" value="MDI6097033.1"/>
    <property type="molecule type" value="Genomic_DNA"/>
</dbReference>
<protein>
    <submittedName>
        <fullName evidence="1">Uncharacterized protein</fullName>
    </submittedName>
</protein>
<reference evidence="1 2" key="1">
    <citation type="submission" date="2023-05" db="EMBL/GenBank/DDBJ databases">
        <title>Actinoplanes sp. NEAU-A12 genome sequencing.</title>
        <authorList>
            <person name="Wang Z.-S."/>
        </authorList>
    </citation>
    <scope>NUCLEOTIDE SEQUENCE [LARGE SCALE GENOMIC DNA]</scope>
    <source>
        <strain evidence="1 2">NEAU-A12</strain>
    </source>
</reference>
<organism evidence="1 2">
    <name type="scientific">Actinoplanes sandaracinus</name>
    <dbReference type="NCBI Taxonomy" id="3045177"/>
    <lineage>
        <taxon>Bacteria</taxon>
        <taxon>Bacillati</taxon>
        <taxon>Actinomycetota</taxon>
        <taxon>Actinomycetes</taxon>
        <taxon>Micromonosporales</taxon>
        <taxon>Micromonosporaceae</taxon>
        <taxon>Actinoplanes</taxon>
    </lineage>
</organism>
<sequence>MPVSILTSLGLVWLSTEGAFSDTSTTAPDSFTAAGGVNVTTDKEGQVVFGALTGLMPDDTLLALTLPGVAGPYAASTASNGGSKCVLVSYTGATANIRMYATVTGTLAPYVLFTVDVGGSATNNNCASYATSSTIYGASPNNSAYLNGLPANWGDATATQWSNVATGTSRWYRLSWLLPKGTSNASGGLSSTVTFTWEARNA</sequence>
<dbReference type="Proteomes" id="UP001241758">
    <property type="component" value="Unassembled WGS sequence"/>
</dbReference>